<proteinExistence type="predicted"/>
<organism evidence="1 2">
    <name type="scientific">Colletotrichum orchidophilum</name>
    <dbReference type="NCBI Taxonomy" id="1209926"/>
    <lineage>
        <taxon>Eukaryota</taxon>
        <taxon>Fungi</taxon>
        <taxon>Dikarya</taxon>
        <taxon>Ascomycota</taxon>
        <taxon>Pezizomycotina</taxon>
        <taxon>Sordariomycetes</taxon>
        <taxon>Hypocreomycetidae</taxon>
        <taxon>Glomerellales</taxon>
        <taxon>Glomerellaceae</taxon>
        <taxon>Colletotrichum</taxon>
    </lineage>
</organism>
<dbReference type="Proteomes" id="UP000176998">
    <property type="component" value="Unassembled WGS sequence"/>
</dbReference>
<name>A0A1G4BCT4_9PEZI</name>
<dbReference type="GeneID" id="34558777"/>
<dbReference type="EMBL" id="MJBS01000039">
    <property type="protein sequence ID" value="OHE99132.1"/>
    <property type="molecule type" value="Genomic_DNA"/>
</dbReference>
<evidence type="ECO:0000313" key="1">
    <source>
        <dbReference type="EMBL" id="OHE99132.1"/>
    </source>
</evidence>
<accession>A0A1G4BCT4</accession>
<keyword evidence="2" id="KW-1185">Reference proteome</keyword>
<evidence type="ECO:0000313" key="2">
    <source>
        <dbReference type="Proteomes" id="UP000176998"/>
    </source>
</evidence>
<gene>
    <name evidence="1" type="ORF">CORC01_05625</name>
</gene>
<dbReference type="RefSeq" id="XP_022476281.1">
    <property type="nucleotide sequence ID" value="XM_022617267.1"/>
</dbReference>
<sequence length="168" mass="19246">MKLPRQLQIDNDTGRVDRLVSPRRETLRFLVSPLASAISTFHARWHDVLPSLNCALDLGHQTQNVFQQHLQRSAEVRSPSASTLATQNPRATRPYYALEWLYRPFDGGEWSRRGYQTSTPAYRLLANITLIVLAFRHLYLASTTPLSWTKGPLAQARFTRIQPFSHGF</sequence>
<reference evidence="1 2" key="1">
    <citation type="submission" date="2016-09" db="EMBL/GenBank/DDBJ databases">
        <authorList>
            <person name="Capua I."/>
            <person name="De Benedictis P."/>
            <person name="Joannis T."/>
            <person name="Lombin L.H."/>
            <person name="Cattoli G."/>
        </authorList>
    </citation>
    <scope>NUCLEOTIDE SEQUENCE [LARGE SCALE GENOMIC DNA]</scope>
    <source>
        <strain evidence="1 2">IMI 309357</strain>
    </source>
</reference>
<dbReference type="AlphaFoldDB" id="A0A1G4BCT4"/>
<comment type="caution">
    <text evidence="1">The sequence shown here is derived from an EMBL/GenBank/DDBJ whole genome shotgun (WGS) entry which is preliminary data.</text>
</comment>
<protein>
    <submittedName>
        <fullName evidence="1">Uncharacterized protein</fullName>
    </submittedName>
</protein>